<evidence type="ECO:0000313" key="3">
    <source>
        <dbReference type="EMBL" id="MBW4565772.1"/>
    </source>
</evidence>
<dbReference type="SUPFAM" id="SSF51126">
    <property type="entry name" value="Pectin lyase-like"/>
    <property type="match status" value="3"/>
</dbReference>
<evidence type="ECO:0000256" key="1">
    <source>
        <dbReference type="SAM" id="SignalP"/>
    </source>
</evidence>
<dbReference type="InterPro" id="IPR008638">
    <property type="entry name" value="FhaB/CdiA-like_TPS"/>
</dbReference>
<dbReference type="InterPro" id="IPR012334">
    <property type="entry name" value="Pectin_lyas_fold"/>
</dbReference>
<reference evidence="3" key="1">
    <citation type="submission" date="2021-05" db="EMBL/GenBank/DDBJ databases">
        <authorList>
            <person name="Pietrasiak N."/>
            <person name="Ward R."/>
            <person name="Stajich J.E."/>
            <person name="Kurbessoian T."/>
        </authorList>
    </citation>
    <scope>NUCLEOTIDE SEQUENCE</scope>
    <source>
        <strain evidence="3">JT2-VF2</strain>
    </source>
</reference>
<dbReference type="NCBIfam" id="TIGR01901">
    <property type="entry name" value="adhes_NPXG"/>
    <property type="match status" value="1"/>
</dbReference>
<feature type="domain" description="Filamentous haemagglutinin FhaB/tRNA nuclease CdiA-like TPS" evidence="2">
    <location>
        <begin position="32"/>
        <end position="149"/>
    </location>
</feature>
<comment type="caution">
    <text evidence="3">The sequence shown here is derived from an EMBL/GenBank/DDBJ whole genome shotgun (WGS) entry which is preliminary data.</text>
</comment>
<gene>
    <name evidence="3" type="ORF">KME32_32750</name>
</gene>
<feature type="signal peptide" evidence="1">
    <location>
        <begin position="1"/>
        <end position="27"/>
    </location>
</feature>
<dbReference type="Gene3D" id="2.160.20.10">
    <property type="entry name" value="Single-stranded right-handed beta-helix, Pectin lyase-like"/>
    <property type="match status" value="3"/>
</dbReference>
<name>A0A951UJM1_9NOST</name>
<reference evidence="3" key="2">
    <citation type="journal article" date="2022" name="Microbiol. Resour. Announc.">
        <title>Metagenome Sequencing to Explore Phylogenomics of Terrestrial Cyanobacteria.</title>
        <authorList>
            <person name="Ward R.D."/>
            <person name="Stajich J.E."/>
            <person name="Johansen J.R."/>
            <person name="Huntemann M."/>
            <person name="Clum A."/>
            <person name="Foster B."/>
            <person name="Foster B."/>
            <person name="Roux S."/>
            <person name="Palaniappan K."/>
            <person name="Varghese N."/>
            <person name="Mukherjee S."/>
            <person name="Reddy T.B.K."/>
            <person name="Daum C."/>
            <person name="Copeland A."/>
            <person name="Chen I.A."/>
            <person name="Ivanova N.N."/>
            <person name="Kyrpides N.C."/>
            <person name="Shapiro N."/>
            <person name="Eloe-Fadrosh E.A."/>
            <person name="Pietrasiak N."/>
        </authorList>
    </citation>
    <scope>NUCLEOTIDE SEQUENCE</scope>
    <source>
        <strain evidence="3">JT2-VF2</strain>
    </source>
</reference>
<dbReference type="SMART" id="SM00912">
    <property type="entry name" value="Haemagg_act"/>
    <property type="match status" value="1"/>
</dbReference>
<sequence>MQPFTFRLGIFHGSVLCWLLVSNPVNADITPDTTLPVNSTVTSQGTVKVIDGGTLQGENLLHSFKDFSFSNLTPETTGNTAYFNNDLAVKNIITRVTGGLPSNIDGIIKANGTANLFIINPAGIVFGQNASLDIGGSFIASTATSLKFPDGKEFSAVDTATTPLLTINVPIGLQFGANSGAIINQSQASPDNAVNSAGLPVGLRVESGKTLALVSNSLLLEGGNLTASDGRVELGSVAPNSFVSLNEINQNYILGYTDIQNFGDIQLSGGAVVDTSGDSGGTVQIQGQNITLIDNSQVFYYSFLESTGQNLIINATDSLKLSGGSFIGTFAEGTGQAGDVLVKASEIDIQGTTPDGIYPSGLGSQVCTFLTNCENVTGNGGNLIVEAEKLFLRDGAIIDASTFGAGKAGNVQIKAFDFIEIIGSSPDDQIPSGIFAQVGIYAPDIAGDAGNLTIETPRLTILDGGQISAAGRTGGKGGNLTINASNSIILSGAAKTATRNIRRSGIFASAEPGATRDAGELKITTEQLIVENNAEISANNFGLQKGGTATLNVRKLILRNGGEVRARSFGEGSGGELIVNSDEFVEITGSGSINSEAFASALSTSSEAAGKAGNLIINTPILNVRDGGEVTVSATGSGAAGNLTANANTIRLNQGKLTAETNAGEGANISLENLQLLTLQNQSLISAEAFNNANGGNIIIDAPDGFIVAVPNQNNDIVANAFQGQGGKIDITARSIFSVAERRSTPANTTNDIDASSEFGLTGSITINTPDVDPSRGLVQLPENLTDASQQIVSSCNPGSVASRSSFTITGRGGIARSPMEPLQGEVAIARWIKLDTQTQPQASNITPVPPPDQIVEAQSWIFDNKGNVTLVAQAPTIAANGSSISSATCGVW</sequence>
<accession>A0A951UJM1</accession>
<feature type="chain" id="PRO_5037513053" evidence="1">
    <location>
        <begin position="28"/>
        <end position="893"/>
    </location>
</feature>
<protein>
    <submittedName>
        <fullName evidence="3">S-layer family protein</fullName>
    </submittedName>
</protein>
<evidence type="ECO:0000259" key="2">
    <source>
        <dbReference type="SMART" id="SM00912"/>
    </source>
</evidence>
<evidence type="ECO:0000313" key="4">
    <source>
        <dbReference type="Proteomes" id="UP000715781"/>
    </source>
</evidence>
<dbReference type="Proteomes" id="UP000715781">
    <property type="component" value="Unassembled WGS sequence"/>
</dbReference>
<dbReference type="InterPro" id="IPR011050">
    <property type="entry name" value="Pectin_lyase_fold/virulence"/>
</dbReference>
<dbReference type="EMBL" id="JAHHHN010000047">
    <property type="protein sequence ID" value="MBW4565772.1"/>
    <property type="molecule type" value="Genomic_DNA"/>
</dbReference>
<organism evidence="3 4">
    <name type="scientific">Mojavia pulchra JT2-VF2</name>
    <dbReference type="NCBI Taxonomy" id="287848"/>
    <lineage>
        <taxon>Bacteria</taxon>
        <taxon>Bacillati</taxon>
        <taxon>Cyanobacteriota</taxon>
        <taxon>Cyanophyceae</taxon>
        <taxon>Nostocales</taxon>
        <taxon>Nostocaceae</taxon>
    </lineage>
</organism>
<keyword evidence="1" id="KW-0732">Signal</keyword>
<dbReference type="Pfam" id="PF05860">
    <property type="entry name" value="TPS"/>
    <property type="match status" value="1"/>
</dbReference>
<dbReference type="AlphaFoldDB" id="A0A951UJM1"/>
<proteinExistence type="predicted"/>